<accession>A0A0C9VGP9</accession>
<evidence type="ECO:0000256" key="1">
    <source>
        <dbReference type="SAM" id="Phobius"/>
    </source>
</evidence>
<dbReference type="AlphaFoldDB" id="A0A0C9VGP9"/>
<keyword evidence="3" id="KW-1185">Reference proteome</keyword>
<organism evidence="2 3">
    <name type="scientific">Sphaerobolus stellatus (strain SS14)</name>
    <dbReference type="NCBI Taxonomy" id="990650"/>
    <lineage>
        <taxon>Eukaryota</taxon>
        <taxon>Fungi</taxon>
        <taxon>Dikarya</taxon>
        <taxon>Basidiomycota</taxon>
        <taxon>Agaricomycotina</taxon>
        <taxon>Agaricomycetes</taxon>
        <taxon>Phallomycetidae</taxon>
        <taxon>Geastrales</taxon>
        <taxon>Sphaerobolaceae</taxon>
        <taxon>Sphaerobolus</taxon>
    </lineage>
</organism>
<evidence type="ECO:0000313" key="3">
    <source>
        <dbReference type="Proteomes" id="UP000054279"/>
    </source>
</evidence>
<dbReference type="HOGENOM" id="CLU_966985_0_0_1"/>
<evidence type="ECO:0000313" key="2">
    <source>
        <dbReference type="EMBL" id="KIJ40607.1"/>
    </source>
</evidence>
<reference evidence="2 3" key="1">
    <citation type="submission" date="2014-06" db="EMBL/GenBank/DDBJ databases">
        <title>Evolutionary Origins and Diversification of the Mycorrhizal Mutualists.</title>
        <authorList>
            <consortium name="DOE Joint Genome Institute"/>
            <consortium name="Mycorrhizal Genomics Consortium"/>
            <person name="Kohler A."/>
            <person name="Kuo A."/>
            <person name="Nagy L.G."/>
            <person name="Floudas D."/>
            <person name="Copeland A."/>
            <person name="Barry K.W."/>
            <person name="Cichocki N."/>
            <person name="Veneault-Fourrey C."/>
            <person name="LaButti K."/>
            <person name="Lindquist E.A."/>
            <person name="Lipzen A."/>
            <person name="Lundell T."/>
            <person name="Morin E."/>
            <person name="Murat C."/>
            <person name="Riley R."/>
            <person name="Ohm R."/>
            <person name="Sun H."/>
            <person name="Tunlid A."/>
            <person name="Henrissat B."/>
            <person name="Grigoriev I.V."/>
            <person name="Hibbett D.S."/>
            <person name="Martin F."/>
        </authorList>
    </citation>
    <scope>NUCLEOTIDE SEQUENCE [LARGE SCALE GENOMIC DNA]</scope>
    <source>
        <strain evidence="2 3">SS14</strain>
    </source>
</reference>
<proteinExistence type="predicted"/>
<gene>
    <name evidence="2" type="ORF">M422DRAFT_49122</name>
</gene>
<keyword evidence="1" id="KW-1133">Transmembrane helix</keyword>
<sequence>MYYIVRFTFLARLALLVVSLMMSQSYYVNIFVTITRHLNDSAFYGILFIKAKALSKGKNIFLGMLIMANMTMAMVVDLETGDNKSVSSGLCLEFSFTYLFDADTSRRQLLQVGILNQLPNMRNGTLTSVIRRQEILFLSSLIVTAGGVYISGIGLTLGVGDVDDAFAAFTVVVSHDLVSVQYNILKSYFKGSDHSRYNECLPMKAVNPGFILELRKFNDISRSESELVENSRSRPFSLNDAVFELGADLQVEEHGNTRGNAYMEVEEC</sequence>
<protein>
    <submittedName>
        <fullName evidence="2">Uncharacterized protein</fullName>
    </submittedName>
</protein>
<dbReference type="Proteomes" id="UP000054279">
    <property type="component" value="Unassembled WGS sequence"/>
</dbReference>
<keyword evidence="1" id="KW-0472">Membrane</keyword>
<name>A0A0C9VGP9_SPHS4</name>
<dbReference type="EMBL" id="KN837143">
    <property type="protein sequence ID" value="KIJ40607.1"/>
    <property type="molecule type" value="Genomic_DNA"/>
</dbReference>
<feature type="transmembrane region" description="Helical" evidence="1">
    <location>
        <begin position="135"/>
        <end position="159"/>
    </location>
</feature>
<keyword evidence="1" id="KW-0812">Transmembrane</keyword>
<feature type="transmembrane region" description="Helical" evidence="1">
    <location>
        <begin position="60"/>
        <end position="78"/>
    </location>
</feature>